<dbReference type="InterPro" id="IPR028994">
    <property type="entry name" value="Integrin_alpha_N"/>
</dbReference>
<reference evidence="3 4" key="1">
    <citation type="submission" date="2024-06" db="EMBL/GenBank/DDBJ databases">
        <title>The Natural Products Discovery Center: Release of the First 8490 Sequenced Strains for Exploring Actinobacteria Biosynthetic Diversity.</title>
        <authorList>
            <person name="Kalkreuter E."/>
            <person name="Kautsar S.A."/>
            <person name="Yang D."/>
            <person name="Bader C.D."/>
            <person name="Teijaro C.N."/>
            <person name="Fluegel L."/>
            <person name="Davis C.M."/>
            <person name="Simpson J.R."/>
            <person name="Lauterbach L."/>
            <person name="Steele A.D."/>
            <person name="Gui C."/>
            <person name="Meng S."/>
            <person name="Li G."/>
            <person name="Viehrig K."/>
            <person name="Ye F."/>
            <person name="Su P."/>
            <person name="Kiefer A.F."/>
            <person name="Nichols A."/>
            <person name="Cepeda A.J."/>
            <person name="Yan W."/>
            <person name="Fan B."/>
            <person name="Jiang Y."/>
            <person name="Adhikari A."/>
            <person name="Zheng C.-J."/>
            <person name="Schuster L."/>
            <person name="Cowan T.M."/>
            <person name="Smanski M.J."/>
            <person name="Chevrette M.G."/>
            <person name="De Carvalho L.P.S."/>
            <person name="Shen B."/>
        </authorList>
    </citation>
    <scope>NUCLEOTIDE SEQUENCE [LARGE SCALE GENOMIC DNA]</scope>
    <source>
        <strain evidence="3 4">NPDC000632</strain>
    </source>
</reference>
<dbReference type="Gene3D" id="2.40.128.340">
    <property type="match status" value="3"/>
</dbReference>
<protein>
    <submittedName>
        <fullName evidence="3">Trypsin-like serine protease</fullName>
        <ecNumber evidence="3">3.4.21.-</ecNumber>
    </submittedName>
</protein>
<dbReference type="InterPro" id="IPR043504">
    <property type="entry name" value="Peptidase_S1_PA_chymotrypsin"/>
</dbReference>
<dbReference type="SMART" id="SM00020">
    <property type="entry name" value="Tryp_SPc"/>
    <property type="match status" value="1"/>
</dbReference>
<dbReference type="PROSITE" id="PS50240">
    <property type="entry name" value="TRYPSIN_DOM"/>
    <property type="match status" value="1"/>
</dbReference>
<dbReference type="Gene3D" id="2.40.10.10">
    <property type="entry name" value="Trypsin-like serine proteases"/>
    <property type="match status" value="1"/>
</dbReference>
<keyword evidence="4" id="KW-1185">Reference proteome</keyword>
<name>A0ABV1VAF2_9ACTN</name>
<dbReference type="Proteomes" id="UP001490330">
    <property type="component" value="Unassembled WGS sequence"/>
</dbReference>
<keyword evidence="3" id="KW-0378">Hydrolase</keyword>
<dbReference type="PRINTS" id="PR00722">
    <property type="entry name" value="CHYMOTRYPSIN"/>
</dbReference>
<feature type="non-terminal residue" evidence="3">
    <location>
        <position position="501"/>
    </location>
</feature>
<accession>A0ABV1VAF2</accession>
<dbReference type="InterPro" id="IPR013517">
    <property type="entry name" value="FG-GAP"/>
</dbReference>
<dbReference type="RefSeq" id="WP_350721299.1">
    <property type="nucleotide sequence ID" value="NZ_JBEPCO010000024.1"/>
</dbReference>
<dbReference type="InterPro" id="IPR001314">
    <property type="entry name" value="Peptidase_S1A"/>
</dbReference>
<dbReference type="GO" id="GO:0016787">
    <property type="term" value="F:hydrolase activity"/>
    <property type="evidence" value="ECO:0007669"/>
    <property type="project" value="UniProtKB-KW"/>
</dbReference>
<evidence type="ECO:0000259" key="2">
    <source>
        <dbReference type="PROSITE" id="PS50240"/>
    </source>
</evidence>
<evidence type="ECO:0000313" key="3">
    <source>
        <dbReference type="EMBL" id="MER6903480.1"/>
    </source>
</evidence>
<dbReference type="EC" id="3.4.21.-" evidence="3"/>
<gene>
    <name evidence="3" type="ORF">ABT322_06765</name>
</gene>
<sequence length="501" mass="50778">MTSPGENAPLPNRPRRGGALRAAAVRVTALLGAAPLLLLTASPAPAVVGAPAEGAGYGFTARLLVGDYQRGCSGSLISPEWMVTAASCFADDPAAGLSVPAGPPRLKTVATVGGGQTRDVVELVPHGDRDLVLARLAQPVTGVTPVGVAGAAPAVGQDLTVAGHGRTAREWAPLAAHTGTFSVASVDGDDLVMQGSGGAAVCQGDAGGPVVRTVDGRPELVAVSSRSNQVGCFGVDTPEGTSSSAIGARVDDVRDWITAHAVQTPASDFDGDGRGDVGVLYDNGATATGGFSASLWSFTSTGLGFGAPQRKWDSADFGSWNASRSKAFSGDFDGDGRTDVGVLYDNGARPDGTGNRTALWTFTSTGSGFAKPVKVWDSVDGGSWTWSRSEVVSGDFDGDGRDDVGVLYDYGARADGGGNRTGLLTFRSTGSGFAKPVLAWDSAGGGSWTWASSKPVSGDFDGDGRTDVGVLYDNGARPDGTGNRTALWTLTSTGSGFAKPV</sequence>
<dbReference type="Pfam" id="PF13517">
    <property type="entry name" value="FG-GAP_3"/>
    <property type="match status" value="1"/>
</dbReference>
<dbReference type="Pfam" id="PF00089">
    <property type="entry name" value="Trypsin"/>
    <property type="match status" value="1"/>
</dbReference>
<evidence type="ECO:0000256" key="1">
    <source>
        <dbReference type="ARBA" id="ARBA00022729"/>
    </source>
</evidence>
<dbReference type="PANTHER" id="PTHR24260:SF136">
    <property type="entry name" value="GH08193P-RELATED"/>
    <property type="match status" value="1"/>
</dbReference>
<feature type="domain" description="Peptidase S1" evidence="2">
    <location>
        <begin position="47"/>
        <end position="262"/>
    </location>
</feature>
<keyword evidence="1" id="KW-0732">Signal</keyword>
<dbReference type="InterPro" id="IPR051333">
    <property type="entry name" value="CLIP_Serine_Protease"/>
</dbReference>
<organism evidence="3 4">
    <name type="scientific">Streptomyces flaveolus</name>
    <dbReference type="NCBI Taxonomy" id="67297"/>
    <lineage>
        <taxon>Bacteria</taxon>
        <taxon>Bacillati</taxon>
        <taxon>Actinomycetota</taxon>
        <taxon>Actinomycetes</taxon>
        <taxon>Kitasatosporales</taxon>
        <taxon>Streptomycetaceae</taxon>
        <taxon>Streptomyces</taxon>
    </lineage>
</organism>
<dbReference type="SUPFAM" id="SSF50494">
    <property type="entry name" value="Trypsin-like serine proteases"/>
    <property type="match status" value="1"/>
</dbReference>
<dbReference type="SUPFAM" id="SSF69318">
    <property type="entry name" value="Integrin alpha N-terminal domain"/>
    <property type="match status" value="1"/>
</dbReference>
<comment type="caution">
    <text evidence="3">The sequence shown here is derived from an EMBL/GenBank/DDBJ whole genome shotgun (WGS) entry which is preliminary data.</text>
</comment>
<evidence type="ECO:0000313" key="4">
    <source>
        <dbReference type="Proteomes" id="UP001490330"/>
    </source>
</evidence>
<proteinExistence type="predicted"/>
<dbReference type="InterPro" id="IPR001254">
    <property type="entry name" value="Trypsin_dom"/>
</dbReference>
<dbReference type="EMBL" id="JBEPCV010000004">
    <property type="protein sequence ID" value="MER6903480.1"/>
    <property type="molecule type" value="Genomic_DNA"/>
</dbReference>
<dbReference type="PANTHER" id="PTHR24260">
    <property type="match status" value="1"/>
</dbReference>
<dbReference type="InterPro" id="IPR009003">
    <property type="entry name" value="Peptidase_S1_PA"/>
</dbReference>